<keyword evidence="5" id="KW-0119">Carbohydrate metabolism</keyword>
<accession>A0A4Q7Y801</accession>
<comment type="subunit">
    <text evidence="3">Homotrimer.</text>
</comment>
<dbReference type="PANTHER" id="PTHR30246">
    <property type="entry name" value="2-KETO-3-DEOXY-6-PHOSPHOGLUCONATE ALDOLASE"/>
    <property type="match status" value="1"/>
</dbReference>
<comment type="caution">
    <text evidence="6">The sequence shown here is derived from an EMBL/GenBank/DDBJ whole genome shotgun (WGS) entry which is preliminary data.</text>
</comment>
<evidence type="ECO:0000256" key="4">
    <source>
        <dbReference type="ARBA" id="ARBA00023239"/>
    </source>
</evidence>
<dbReference type="InterPro" id="IPR013785">
    <property type="entry name" value="Aldolase_TIM"/>
</dbReference>
<dbReference type="AlphaFoldDB" id="A0A4Q7Y801"/>
<sequence>MTAAGGSPPAFDAWFARTPVMAILRGYDPARTVALCERAWSVGIDVVEVPIQSPDAVASLRAAVAAAAGAGRVVGAGTVTSAERVRRAADAGAVFTVAPGFDPAVTAASRAAGLPHLAGVATPSDVQAALADGQTWVKAFPASVLGTGWFAAMRGPFPGLPLVATGGMDAYNARDYLAAGARVVAVGSALDDPRQLDLLAELTAG</sequence>
<organism evidence="6 7">
    <name type="scientific">Blastococcus saxobsidens</name>
    <dbReference type="NCBI Taxonomy" id="138336"/>
    <lineage>
        <taxon>Bacteria</taxon>
        <taxon>Bacillati</taxon>
        <taxon>Actinomycetota</taxon>
        <taxon>Actinomycetes</taxon>
        <taxon>Geodermatophilales</taxon>
        <taxon>Geodermatophilaceae</taxon>
        <taxon>Blastococcus</taxon>
    </lineage>
</organism>
<proteinExistence type="inferred from homology"/>
<evidence type="ECO:0000256" key="3">
    <source>
        <dbReference type="ARBA" id="ARBA00011233"/>
    </source>
</evidence>
<dbReference type="EMBL" id="SHKV01000001">
    <property type="protein sequence ID" value="RZU32105.1"/>
    <property type="molecule type" value="Genomic_DNA"/>
</dbReference>
<protein>
    <submittedName>
        <fullName evidence="6">2-keto-3-deoxy-phosphogluconate aldolase</fullName>
    </submittedName>
</protein>
<name>A0A4Q7Y801_9ACTN</name>
<dbReference type="InterPro" id="IPR000887">
    <property type="entry name" value="Aldlse_KDPG_KHG"/>
</dbReference>
<evidence type="ECO:0000256" key="2">
    <source>
        <dbReference type="ARBA" id="ARBA00006906"/>
    </source>
</evidence>
<comment type="similarity">
    <text evidence="2">Belongs to the KHG/KDPG aldolase family.</text>
</comment>
<evidence type="ECO:0000313" key="7">
    <source>
        <dbReference type="Proteomes" id="UP000292507"/>
    </source>
</evidence>
<dbReference type="Pfam" id="PF01081">
    <property type="entry name" value="Aldolase"/>
    <property type="match status" value="1"/>
</dbReference>
<keyword evidence="4" id="KW-0456">Lyase</keyword>
<reference evidence="6 7" key="1">
    <citation type="submission" date="2019-02" db="EMBL/GenBank/DDBJ databases">
        <title>Sequencing the genomes of 1000 actinobacteria strains.</title>
        <authorList>
            <person name="Klenk H.-P."/>
        </authorList>
    </citation>
    <scope>NUCLEOTIDE SEQUENCE [LARGE SCALE GENOMIC DNA]</scope>
    <source>
        <strain evidence="6 7">DSM 44509</strain>
    </source>
</reference>
<evidence type="ECO:0000256" key="5">
    <source>
        <dbReference type="ARBA" id="ARBA00023277"/>
    </source>
</evidence>
<dbReference type="CDD" id="cd00452">
    <property type="entry name" value="KDPG_aldolase"/>
    <property type="match status" value="1"/>
</dbReference>
<comment type="pathway">
    <text evidence="1">Carbohydrate acid metabolism.</text>
</comment>
<gene>
    <name evidence="6" type="ORF">BKA19_1795</name>
</gene>
<evidence type="ECO:0000256" key="1">
    <source>
        <dbReference type="ARBA" id="ARBA00004761"/>
    </source>
</evidence>
<evidence type="ECO:0000313" key="6">
    <source>
        <dbReference type="EMBL" id="RZU32105.1"/>
    </source>
</evidence>
<dbReference type="RefSeq" id="WP_207225724.1">
    <property type="nucleotide sequence ID" value="NZ_POQT01000020.1"/>
</dbReference>
<dbReference type="Proteomes" id="UP000292507">
    <property type="component" value="Unassembled WGS sequence"/>
</dbReference>
<dbReference type="GO" id="GO:0016829">
    <property type="term" value="F:lyase activity"/>
    <property type="evidence" value="ECO:0007669"/>
    <property type="project" value="UniProtKB-KW"/>
</dbReference>
<dbReference type="Gene3D" id="3.20.20.70">
    <property type="entry name" value="Aldolase class I"/>
    <property type="match status" value="1"/>
</dbReference>
<dbReference type="PANTHER" id="PTHR30246:SF1">
    <property type="entry name" value="2-DEHYDRO-3-DEOXY-6-PHOSPHOGALACTONATE ALDOLASE-RELATED"/>
    <property type="match status" value="1"/>
</dbReference>
<dbReference type="SUPFAM" id="SSF51569">
    <property type="entry name" value="Aldolase"/>
    <property type="match status" value="1"/>
</dbReference>
<keyword evidence="7" id="KW-1185">Reference proteome</keyword>